<protein>
    <submittedName>
        <fullName evidence="2">DUF3558 domain-containing protein</fullName>
    </submittedName>
</protein>
<sequence length="174" mass="17932">MRMLSRNVVAVCAGAALLGAAGCGTGGETTNAPASTQQNIGLGQVDPCTVLTPEELSSLGFEGPGQKQEGISSEPGCAFDSLEFGITISKNEEKSVEEYGKQDSWAKFDQTQVDGRPAATGVSKNATQADVCTALVDAGGGVVLVDVSLLRAKEMDECGEALKIAEKIAPRLPK</sequence>
<comment type="caution">
    <text evidence="2">The sequence shown here is derived from an EMBL/GenBank/DDBJ whole genome shotgun (WGS) entry which is preliminary data.</text>
</comment>
<dbReference type="EMBL" id="VWPH01000015">
    <property type="protein sequence ID" value="KAA5828455.1"/>
    <property type="molecule type" value="Genomic_DNA"/>
</dbReference>
<proteinExistence type="predicted"/>
<name>A0A5M7BQ02_SACHI</name>
<keyword evidence="3" id="KW-1185">Reference proteome</keyword>
<feature type="chain" id="PRO_5039385661" evidence="1">
    <location>
        <begin position="21"/>
        <end position="174"/>
    </location>
</feature>
<dbReference type="Pfam" id="PF12079">
    <property type="entry name" value="DUF3558"/>
    <property type="match status" value="1"/>
</dbReference>
<dbReference type="Proteomes" id="UP000323946">
    <property type="component" value="Unassembled WGS sequence"/>
</dbReference>
<dbReference type="AlphaFoldDB" id="A0A5M7BQ02"/>
<dbReference type="InterPro" id="IPR024520">
    <property type="entry name" value="DUF3558"/>
</dbReference>
<feature type="signal peptide" evidence="1">
    <location>
        <begin position="1"/>
        <end position="20"/>
    </location>
</feature>
<organism evidence="2 3">
    <name type="scientific">Saccharopolyspora hirsuta</name>
    <dbReference type="NCBI Taxonomy" id="1837"/>
    <lineage>
        <taxon>Bacteria</taxon>
        <taxon>Bacillati</taxon>
        <taxon>Actinomycetota</taxon>
        <taxon>Actinomycetes</taxon>
        <taxon>Pseudonocardiales</taxon>
        <taxon>Pseudonocardiaceae</taxon>
        <taxon>Saccharopolyspora</taxon>
    </lineage>
</organism>
<evidence type="ECO:0000313" key="3">
    <source>
        <dbReference type="Proteomes" id="UP000323946"/>
    </source>
</evidence>
<gene>
    <name evidence="2" type="ORF">F1721_28890</name>
</gene>
<evidence type="ECO:0000313" key="2">
    <source>
        <dbReference type="EMBL" id="KAA5828455.1"/>
    </source>
</evidence>
<reference evidence="2 3" key="1">
    <citation type="submission" date="2019-09" db="EMBL/GenBank/DDBJ databases">
        <title>Draft genome sequence of the thermophilic Saccharopolyspora hirsuta VKM Ac-666T.</title>
        <authorList>
            <person name="Lobastova T.G."/>
            <person name="Fokina V."/>
            <person name="Bragin E.Y."/>
            <person name="Shtratnikova V.Y."/>
            <person name="Starodumova I.P."/>
            <person name="Tarlachkov S.V."/>
            <person name="Donova M.V."/>
        </authorList>
    </citation>
    <scope>NUCLEOTIDE SEQUENCE [LARGE SCALE GENOMIC DNA]</scope>
    <source>
        <strain evidence="2 3">VKM Ac-666</strain>
    </source>
</reference>
<accession>A0A5M7BQ02</accession>
<keyword evidence="1" id="KW-0732">Signal</keyword>
<dbReference type="OrthoDB" id="3690780at2"/>
<dbReference type="PROSITE" id="PS51257">
    <property type="entry name" value="PROKAR_LIPOPROTEIN"/>
    <property type="match status" value="1"/>
</dbReference>
<evidence type="ECO:0000256" key="1">
    <source>
        <dbReference type="SAM" id="SignalP"/>
    </source>
</evidence>